<reference evidence="1" key="3">
    <citation type="submission" date="2025-09" db="UniProtKB">
        <authorList>
            <consortium name="Ensembl"/>
        </authorList>
    </citation>
    <scope>IDENTIFICATION</scope>
</reference>
<evidence type="ECO:0000313" key="1">
    <source>
        <dbReference type="Ensembl" id="ENSCINP00000005119.3"/>
    </source>
</evidence>
<protein>
    <submittedName>
        <fullName evidence="1">Uncharacterized protein</fullName>
    </submittedName>
</protein>
<dbReference type="AlphaFoldDB" id="F6YEM2"/>
<organism evidence="1 2">
    <name type="scientific">Ciona intestinalis</name>
    <name type="common">Transparent sea squirt</name>
    <name type="synonym">Ascidia intestinalis</name>
    <dbReference type="NCBI Taxonomy" id="7719"/>
    <lineage>
        <taxon>Eukaryota</taxon>
        <taxon>Metazoa</taxon>
        <taxon>Chordata</taxon>
        <taxon>Tunicata</taxon>
        <taxon>Ascidiacea</taxon>
        <taxon>Phlebobranchia</taxon>
        <taxon>Cionidae</taxon>
        <taxon>Ciona</taxon>
    </lineage>
</organism>
<keyword evidence="2" id="KW-1185">Reference proteome</keyword>
<sequence>MNSQLLASIISSVSALEDTVRDVNDTLSEEIMTMDDLLTDFQLAFDTSGRRLEKHGHELRILTANTSNYFSFVSSTIDVLRMIVSETNEAVVENNERIRLINESLLQLAFSQYVVTVPPPRDNITMLPPRDLNLAPDEVEANGDGSQSVDAFYPDSVLARMSIPAGIQLKPAQEDSPHYEDYERSFFKDILSEMNTYENVPSHYNEYETDGEYDLSSILNGEADADRIERRRAALRDPSYVQIEEMYDDLDY</sequence>
<dbReference type="Ensembl" id="ENSCINT00000005119.3">
    <property type="protein sequence ID" value="ENSCINP00000005119.3"/>
    <property type="gene ID" value="ENSCING00000002513.3"/>
</dbReference>
<accession>F6YEM2</accession>
<reference evidence="2" key="1">
    <citation type="journal article" date="2002" name="Science">
        <title>The draft genome of Ciona intestinalis: insights into chordate and vertebrate origins.</title>
        <authorList>
            <person name="Dehal P."/>
            <person name="Satou Y."/>
            <person name="Campbell R.K."/>
            <person name="Chapman J."/>
            <person name="Degnan B."/>
            <person name="De Tomaso A."/>
            <person name="Davidson B."/>
            <person name="Di Gregorio A."/>
            <person name="Gelpke M."/>
            <person name="Goodstein D.M."/>
            <person name="Harafuji N."/>
            <person name="Hastings K.E."/>
            <person name="Ho I."/>
            <person name="Hotta K."/>
            <person name="Huang W."/>
            <person name="Kawashima T."/>
            <person name="Lemaire P."/>
            <person name="Martinez D."/>
            <person name="Meinertzhagen I.A."/>
            <person name="Necula S."/>
            <person name="Nonaka M."/>
            <person name="Putnam N."/>
            <person name="Rash S."/>
            <person name="Saiga H."/>
            <person name="Satake M."/>
            <person name="Terry A."/>
            <person name="Yamada L."/>
            <person name="Wang H.G."/>
            <person name="Awazu S."/>
            <person name="Azumi K."/>
            <person name="Boore J."/>
            <person name="Branno M."/>
            <person name="Chin-Bow S."/>
            <person name="DeSantis R."/>
            <person name="Doyle S."/>
            <person name="Francino P."/>
            <person name="Keys D.N."/>
            <person name="Haga S."/>
            <person name="Hayashi H."/>
            <person name="Hino K."/>
            <person name="Imai K.S."/>
            <person name="Inaba K."/>
            <person name="Kano S."/>
            <person name="Kobayashi K."/>
            <person name="Kobayashi M."/>
            <person name="Lee B.I."/>
            <person name="Makabe K.W."/>
            <person name="Manohar C."/>
            <person name="Matassi G."/>
            <person name="Medina M."/>
            <person name="Mochizuki Y."/>
            <person name="Mount S."/>
            <person name="Morishita T."/>
            <person name="Miura S."/>
            <person name="Nakayama A."/>
            <person name="Nishizaka S."/>
            <person name="Nomoto H."/>
            <person name="Ohta F."/>
            <person name="Oishi K."/>
            <person name="Rigoutsos I."/>
            <person name="Sano M."/>
            <person name="Sasaki A."/>
            <person name="Sasakura Y."/>
            <person name="Shoguchi E."/>
            <person name="Shin-i T."/>
            <person name="Spagnuolo A."/>
            <person name="Stainier D."/>
            <person name="Suzuki M.M."/>
            <person name="Tassy O."/>
            <person name="Takatori N."/>
            <person name="Tokuoka M."/>
            <person name="Yagi K."/>
            <person name="Yoshizaki F."/>
            <person name="Wada S."/>
            <person name="Zhang C."/>
            <person name="Hyatt P.D."/>
            <person name="Larimer F."/>
            <person name="Detter C."/>
            <person name="Doggett N."/>
            <person name="Glavina T."/>
            <person name="Hawkins T."/>
            <person name="Richardson P."/>
            <person name="Lucas S."/>
            <person name="Kohara Y."/>
            <person name="Levine M."/>
            <person name="Satoh N."/>
            <person name="Rokhsar D.S."/>
        </authorList>
    </citation>
    <scope>NUCLEOTIDE SEQUENCE [LARGE SCALE GENOMIC DNA]</scope>
</reference>
<proteinExistence type="predicted"/>
<reference evidence="1" key="2">
    <citation type="submission" date="2025-08" db="UniProtKB">
        <authorList>
            <consortium name="Ensembl"/>
        </authorList>
    </citation>
    <scope>IDENTIFICATION</scope>
</reference>
<dbReference type="HOGENOM" id="CLU_1102464_0_0_1"/>
<name>F6YEM2_CIOIN</name>
<dbReference type="InParanoid" id="F6YEM2"/>
<dbReference type="Proteomes" id="UP000008144">
    <property type="component" value="Unassembled WGS sequence"/>
</dbReference>
<evidence type="ECO:0000313" key="2">
    <source>
        <dbReference type="Proteomes" id="UP000008144"/>
    </source>
</evidence>